<dbReference type="InParanoid" id="C4R6V7"/>
<evidence type="ECO:0000313" key="3">
    <source>
        <dbReference type="Proteomes" id="UP000000314"/>
    </source>
</evidence>
<evidence type="ECO:0000256" key="1">
    <source>
        <dbReference type="SAM" id="MobiDB-lite"/>
    </source>
</evidence>
<keyword evidence="3" id="KW-1185">Reference proteome</keyword>
<feature type="compositionally biased region" description="Acidic residues" evidence="1">
    <location>
        <begin position="41"/>
        <end position="50"/>
    </location>
</feature>
<dbReference type="SMR" id="C4R6V7"/>
<proteinExistence type="predicted"/>
<feature type="compositionally biased region" description="Basic and acidic residues" evidence="1">
    <location>
        <begin position="78"/>
        <end position="99"/>
    </location>
</feature>
<organism evidence="2 3">
    <name type="scientific">Komagataella phaffii (strain GS115 / ATCC 20864)</name>
    <name type="common">Yeast</name>
    <name type="synonym">Pichia pastoris</name>
    <dbReference type="NCBI Taxonomy" id="644223"/>
    <lineage>
        <taxon>Eukaryota</taxon>
        <taxon>Fungi</taxon>
        <taxon>Dikarya</taxon>
        <taxon>Ascomycota</taxon>
        <taxon>Saccharomycotina</taxon>
        <taxon>Pichiomycetes</taxon>
        <taxon>Pichiales</taxon>
        <taxon>Pichiaceae</taxon>
        <taxon>Komagataella</taxon>
    </lineage>
</organism>
<protein>
    <submittedName>
        <fullName evidence="2">Uncharacterized protein</fullName>
    </submittedName>
</protein>
<sequence>MTVEAMNKTDLKSNSVISTVIEQDEDDSSLAPLAIDEIAEGIETIEEEASSPESSKAEEDQKQNPLKRGNSRFKHFYFKREHQKENQPVEKEKVLREPSSRLSLLRNHKNVCVKVTMVPTFLLTTPEAKGNLRRCPTKDFDYKTTTLSG</sequence>
<dbReference type="HOGENOM" id="CLU_1750386_0_0_1"/>
<dbReference type="AlphaFoldDB" id="C4R6V7"/>
<reference evidence="2 3" key="1">
    <citation type="journal article" date="2009" name="Nat. Biotechnol.">
        <title>Genome sequence of the recombinant protein production host Pichia pastoris.</title>
        <authorList>
            <person name="De Schutter K."/>
            <person name="Lin Y.C."/>
            <person name="Tiels P."/>
            <person name="Van Hecke A."/>
            <person name="Glinka S."/>
            <person name="Weber-Lehmann J."/>
            <person name="Rouze P."/>
            <person name="Van de Peer Y."/>
            <person name="Callewaert N."/>
        </authorList>
    </citation>
    <scope>NUCLEOTIDE SEQUENCE [LARGE SCALE GENOMIC DNA]</scope>
    <source>
        <strain evidence="3">GS115 / ATCC 20864</strain>
    </source>
</reference>
<name>C4R6V7_KOMPG</name>
<gene>
    <name evidence="2" type="ordered locus">PAS_chr4_0106</name>
</gene>
<evidence type="ECO:0000313" key="2">
    <source>
        <dbReference type="EMBL" id="CAY71332.1"/>
    </source>
</evidence>
<dbReference type="KEGG" id="ppa:PAS_chr4_0106"/>
<accession>C4R6V7</accession>
<dbReference type="RefSeq" id="XP_002493511.1">
    <property type="nucleotide sequence ID" value="XM_002493466.1"/>
</dbReference>
<dbReference type="GeneID" id="8201193"/>
<dbReference type="Proteomes" id="UP000000314">
    <property type="component" value="Chromosome 4"/>
</dbReference>
<dbReference type="EMBL" id="FN392322">
    <property type="protein sequence ID" value="CAY71332.1"/>
    <property type="molecule type" value="Genomic_DNA"/>
</dbReference>
<feature type="region of interest" description="Disordered" evidence="1">
    <location>
        <begin position="41"/>
        <end position="99"/>
    </location>
</feature>